<evidence type="ECO:0000313" key="5">
    <source>
        <dbReference type="Proteomes" id="UP001586593"/>
    </source>
</evidence>
<feature type="domain" description="ATP-dependent DNA ligase family profile" evidence="3">
    <location>
        <begin position="1"/>
        <end position="142"/>
    </location>
</feature>
<proteinExistence type="predicted"/>
<feature type="compositionally biased region" description="Polar residues" evidence="2">
    <location>
        <begin position="430"/>
        <end position="451"/>
    </location>
</feature>
<organism evidence="4 5">
    <name type="scientific">Phialemonium thermophilum</name>
    <dbReference type="NCBI Taxonomy" id="223376"/>
    <lineage>
        <taxon>Eukaryota</taxon>
        <taxon>Fungi</taxon>
        <taxon>Dikarya</taxon>
        <taxon>Ascomycota</taxon>
        <taxon>Pezizomycotina</taxon>
        <taxon>Sordariomycetes</taxon>
        <taxon>Sordariomycetidae</taxon>
        <taxon>Cephalothecales</taxon>
        <taxon>Cephalothecaceae</taxon>
        <taxon>Phialemonium</taxon>
    </lineage>
</organism>
<dbReference type="InterPro" id="IPR012340">
    <property type="entry name" value="NA-bd_OB-fold"/>
</dbReference>
<dbReference type="InterPro" id="IPR050191">
    <property type="entry name" value="ATP-dep_DNA_ligase"/>
</dbReference>
<dbReference type="EMBL" id="JAZHXJ010000236">
    <property type="protein sequence ID" value="KAL1867561.1"/>
    <property type="molecule type" value="Genomic_DNA"/>
</dbReference>
<keyword evidence="5" id="KW-1185">Reference proteome</keyword>
<feature type="region of interest" description="Disordered" evidence="2">
    <location>
        <begin position="374"/>
        <end position="456"/>
    </location>
</feature>
<keyword evidence="1" id="KW-0436">Ligase</keyword>
<dbReference type="PANTHER" id="PTHR45674:SF12">
    <property type="entry name" value="ATP DEPENDENT DNA LIGASE DOMAIN-CONTAINING PROTEIN"/>
    <property type="match status" value="1"/>
</dbReference>
<dbReference type="SUPFAM" id="SSF56091">
    <property type="entry name" value="DNA ligase/mRNA capping enzyme, catalytic domain"/>
    <property type="match status" value="1"/>
</dbReference>
<dbReference type="InterPro" id="IPR012310">
    <property type="entry name" value="DNA_ligase_ATP-dep_cent"/>
</dbReference>
<dbReference type="PROSITE" id="PS50160">
    <property type="entry name" value="DNA_LIGASE_A3"/>
    <property type="match status" value="1"/>
</dbReference>
<sequence length="679" mass="75343">MIVYYDVLLIDDQSLLSAKRSDRFLRLENLVTCVKGRSALVNHEVIDCGDRNAASRLRLAFAKCISAHREGLVLKPDDPYFDLSTTRRPYGSCCIKLKKEYIGSFGDVGDFAVVGARYDAAMAKSYQMPNIKWTHFYIGCLENRDEVQRWGLPPRFIVTNVVQLNPSQMRFFINHVNPPCLPATENERLLFRIAPGIDNGRSPSVVFTNPPVFDIRCFSFDRGGNTGFWSLRFPMVNKVHCDRSFQDTVSFSELQDIAEAEKKMPPPTDSQELLGLIAALEQAEPGARAVYLESQSTASRASTGMASPILSSPESQIAQPTSLLHELEPDSASTEQVLPILATYSTAMGPMTPPRSSAAVGCLGTEDSLRDVVTDDAGAVERSRKRAVEPAGTPRHPKMRKFATHPTRPAGGAVAGPSPRPGRTPLLDTEPNSQSQERPGTSQGRVQFSHTTSRETHEKELFFQRSVLDEDISVRTRQIVSTGAASQGFAFNTRSSRVPGRGDRGLSSHRAHECIYCPTTCQLRRMSILLSPCISKYAWITEDLLPAHGTMHVVSNAAAWKRAPFTSSSPNASKGGSSMVTQGDVLQSRMTKTLRRKKKVILVESRRKAATDQFLKEVEKVDLTLASGEREYVPVFDWRVLEVLTEVEARCSRGGERQDACFNKKEFEGIWKRHWVGLA</sequence>
<name>A0ABR3WV74_9PEZI</name>
<dbReference type="PANTHER" id="PTHR45674">
    <property type="entry name" value="DNA LIGASE 1/3 FAMILY MEMBER"/>
    <property type="match status" value="1"/>
</dbReference>
<evidence type="ECO:0000256" key="1">
    <source>
        <dbReference type="ARBA" id="ARBA00022598"/>
    </source>
</evidence>
<dbReference type="Proteomes" id="UP001586593">
    <property type="component" value="Unassembled WGS sequence"/>
</dbReference>
<feature type="compositionally biased region" description="Basic and acidic residues" evidence="2">
    <location>
        <begin position="374"/>
        <end position="388"/>
    </location>
</feature>
<accession>A0ABR3WV74</accession>
<evidence type="ECO:0000256" key="2">
    <source>
        <dbReference type="SAM" id="MobiDB-lite"/>
    </source>
</evidence>
<dbReference type="Gene3D" id="3.30.1490.70">
    <property type="match status" value="1"/>
</dbReference>
<protein>
    <recommendedName>
        <fullName evidence="3">ATP-dependent DNA ligase family profile domain-containing protein</fullName>
    </recommendedName>
</protein>
<evidence type="ECO:0000259" key="3">
    <source>
        <dbReference type="PROSITE" id="PS50160"/>
    </source>
</evidence>
<evidence type="ECO:0000313" key="4">
    <source>
        <dbReference type="EMBL" id="KAL1867561.1"/>
    </source>
</evidence>
<gene>
    <name evidence="4" type="ORF">VTK73DRAFT_4085</name>
</gene>
<comment type="caution">
    <text evidence="4">The sequence shown here is derived from an EMBL/GenBank/DDBJ whole genome shotgun (WGS) entry which is preliminary data.</text>
</comment>
<reference evidence="4 5" key="1">
    <citation type="journal article" date="2024" name="Commun. Biol.">
        <title>Comparative genomic analysis of thermophilic fungi reveals convergent evolutionary adaptations and gene losses.</title>
        <authorList>
            <person name="Steindorff A.S."/>
            <person name="Aguilar-Pontes M.V."/>
            <person name="Robinson A.J."/>
            <person name="Andreopoulos B."/>
            <person name="LaButti K."/>
            <person name="Kuo A."/>
            <person name="Mondo S."/>
            <person name="Riley R."/>
            <person name="Otillar R."/>
            <person name="Haridas S."/>
            <person name="Lipzen A."/>
            <person name="Grimwood J."/>
            <person name="Schmutz J."/>
            <person name="Clum A."/>
            <person name="Reid I.D."/>
            <person name="Moisan M.C."/>
            <person name="Butler G."/>
            <person name="Nguyen T.T.M."/>
            <person name="Dewar K."/>
            <person name="Conant G."/>
            <person name="Drula E."/>
            <person name="Henrissat B."/>
            <person name="Hansel C."/>
            <person name="Singer S."/>
            <person name="Hutchinson M.I."/>
            <person name="de Vries R.P."/>
            <person name="Natvig D.O."/>
            <person name="Powell A.J."/>
            <person name="Tsang A."/>
            <person name="Grigoriev I.V."/>
        </authorList>
    </citation>
    <scope>NUCLEOTIDE SEQUENCE [LARGE SCALE GENOMIC DNA]</scope>
    <source>
        <strain evidence="4 5">ATCC 24622</strain>
    </source>
</reference>
<dbReference type="Gene3D" id="3.30.470.30">
    <property type="entry name" value="DNA ligase/mRNA capping enzyme"/>
    <property type="match status" value="1"/>
</dbReference>
<dbReference type="Gene3D" id="2.40.50.140">
    <property type="entry name" value="Nucleic acid-binding proteins"/>
    <property type="match status" value="1"/>
</dbReference>